<dbReference type="EMBL" id="BAABKG010000005">
    <property type="protein sequence ID" value="GAA5153844.1"/>
    <property type="molecule type" value="Genomic_DNA"/>
</dbReference>
<comment type="caution">
    <text evidence="1">The sequence shown here is derived from an EMBL/GenBank/DDBJ whole genome shotgun (WGS) entry which is preliminary data.</text>
</comment>
<protein>
    <recommendedName>
        <fullName evidence="3">Phage major capsid protein</fullName>
    </recommendedName>
</protein>
<sequence>MSETMDVTAIPGGAVFSVDVAKREIRGRAVPYGVVGVKGGKRFQFARNTVHPREGMRVKLWALHDQAHAAGVVSEWDDTDEGLDVAFTVAKTPEGDRALAQADSGVWDGLSIGPSEGAKYVLRDGVYHSVDVPVHEISLTPAPVFGGARVQSVTFDLTQETGMPDTGTSTVTDPTTEAAPAVDFSSLSQALESGIKAGFEGLAAPQRETVSPARPVEVTEELPYRFDGIPGKHSLVEDMRAAQNGDSVAKQRFEEFVEEAFAVTTTNTGSLNPTQNRPELYVPNLTYSTPLWDSVSTGTITDRTPFTVPKFSSASGLVGAHTEGVEPTPGAFAATSQTVTPTALSGKIEINREVLDQGGSPQADGIIWGEMLNGWFEAREARIATLLATTGTTELNLASATDSTLVNALTDYFASLQFVRGGNRFTRFVADGMLFPKLVSAADSTGRKLLPVLGPTNAQGTTGSGFDSVQLGNQTVRAAWALGTGNAARSYSFVPTSVWAWASAPRKFTFEYQVKSVDMAIWGYAAGAILRDSDVKPIDYTTADS</sequence>
<dbReference type="RefSeq" id="WP_345462006.1">
    <property type="nucleotide sequence ID" value="NZ_BAABKG010000005.1"/>
</dbReference>
<proteinExistence type="predicted"/>
<evidence type="ECO:0008006" key="3">
    <source>
        <dbReference type="Google" id="ProtNLM"/>
    </source>
</evidence>
<gene>
    <name evidence="1" type="ORF">GCM10023340_36470</name>
</gene>
<reference evidence="2" key="1">
    <citation type="journal article" date="2019" name="Int. J. Syst. Evol. Microbiol.">
        <title>The Global Catalogue of Microorganisms (GCM) 10K type strain sequencing project: providing services to taxonomists for standard genome sequencing and annotation.</title>
        <authorList>
            <consortium name="The Broad Institute Genomics Platform"/>
            <consortium name="The Broad Institute Genome Sequencing Center for Infectious Disease"/>
            <person name="Wu L."/>
            <person name="Ma J."/>
        </authorList>
    </citation>
    <scope>NUCLEOTIDE SEQUENCE [LARGE SCALE GENOMIC DNA]</scope>
    <source>
        <strain evidence="2">JCM 18459</strain>
    </source>
</reference>
<organism evidence="1 2">
    <name type="scientific">Nocardioides marinquilinus</name>
    <dbReference type="NCBI Taxonomy" id="1210400"/>
    <lineage>
        <taxon>Bacteria</taxon>
        <taxon>Bacillati</taxon>
        <taxon>Actinomycetota</taxon>
        <taxon>Actinomycetes</taxon>
        <taxon>Propionibacteriales</taxon>
        <taxon>Nocardioidaceae</taxon>
        <taxon>Nocardioides</taxon>
    </lineage>
</organism>
<evidence type="ECO:0000313" key="2">
    <source>
        <dbReference type="Proteomes" id="UP001500221"/>
    </source>
</evidence>
<name>A0ABP9PXK6_9ACTN</name>
<accession>A0ABP9PXK6</accession>
<dbReference type="Proteomes" id="UP001500221">
    <property type="component" value="Unassembled WGS sequence"/>
</dbReference>
<keyword evidence="2" id="KW-1185">Reference proteome</keyword>
<evidence type="ECO:0000313" key="1">
    <source>
        <dbReference type="EMBL" id="GAA5153844.1"/>
    </source>
</evidence>
<dbReference type="SUPFAM" id="SSF56563">
    <property type="entry name" value="Major capsid protein gp5"/>
    <property type="match status" value="1"/>
</dbReference>